<gene>
    <name evidence="2" type="ORF">NUZ5A_20254</name>
</gene>
<keyword evidence="1" id="KW-0812">Transmembrane</keyword>
<accession>A0A812EYT8</accession>
<keyword evidence="1" id="KW-1133">Transmembrane helix</keyword>
<feature type="transmembrane region" description="Helical" evidence="1">
    <location>
        <begin position="36"/>
        <end position="55"/>
    </location>
</feature>
<keyword evidence="1" id="KW-0472">Membrane</keyword>
<proteinExistence type="predicted"/>
<organism evidence="2 3">
    <name type="scientific">Candidatus Nitrosotenuis uzonensis</name>
    <dbReference type="NCBI Taxonomy" id="1407055"/>
    <lineage>
        <taxon>Archaea</taxon>
        <taxon>Nitrososphaerota</taxon>
        <taxon>Candidatus Nitrosotenuis</taxon>
    </lineage>
</organism>
<dbReference type="EMBL" id="CAJNAQ010000002">
    <property type="protein sequence ID" value="CAE6487055.1"/>
    <property type="molecule type" value="Genomic_DNA"/>
</dbReference>
<evidence type="ECO:0000313" key="2">
    <source>
        <dbReference type="EMBL" id="CAE6487055.1"/>
    </source>
</evidence>
<evidence type="ECO:0000256" key="1">
    <source>
        <dbReference type="SAM" id="Phobius"/>
    </source>
</evidence>
<sequence length="232" mass="25575">MLGTISNIYLTLYIVIQFLVKNLLTHTRAMKKSLIIITVLLIPSLIGLVYATTLIGSGDNVNIPVGKKFFLDSNSKSYIWQPFEGRVEFYTSPFGSSTPQRAMTITEAGTFWFESQKPIYLDGGVNTFFYEWGNDHIVFATNNQQALHISPTQDIWIHPTKRLYFDAGFNDYISNTAGNRLDFASNGVTTITVNEGKVGIGNTAPTQALDVTGNIKLTGNIVSNGDICIGNC</sequence>
<dbReference type="Proteomes" id="UP000655759">
    <property type="component" value="Unassembled WGS sequence"/>
</dbReference>
<comment type="caution">
    <text evidence="2">The sequence shown here is derived from an EMBL/GenBank/DDBJ whole genome shotgun (WGS) entry which is preliminary data.</text>
</comment>
<protein>
    <submittedName>
        <fullName evidence="2">Uncharacterized protein</fullName>
    </submittedName>
</protein>
<dbReference type="AlphaFoldDB" id="A0A812EYT8"/>
<evidence type="ECO:0000313" key="3">
    <source>
        <dbReference type="Proteomes" id="UP000655759"/>
    </source>
</evidence>
<feature type="transmembrane region" description="Helical" evidence="1">
    <location>
        <begin position="6"/>
        <end position="24"/>
    </location>
</feature>
<name>A0A812EYT8_9ARCH</name>
<reference evidence="2" key="1">
    <citation type="submission" date="2021-02" db="EMBL/GenBank/DDBJ databases">
        <authorList>
            <person name="Han P."/>
        </authorList>
    </citation>
    <scope>NUCLEOTIDE SEQUENCE</scope>
    <source>
        <strain evidence="2">Candidatus Nitrosotenuis uzonensis 5A</strain>
    </source>
</reference>